<organism evidence="3">
    <name type="scientific">Vitis vinifera</name>
    <name type="common">Grape</name>
    <dbReference type="NCBI Taxonomy" id="29760"/>
    <lineage>
        <taxon>Eukaryota</taxon>
        <taxon>Viridiplantae</taxon>
        <taxon>Streptophyta</taxon>
        <taxon>Embryophyta</taxon>
        <taxon>Tracheophyta</taxon>
        <taxon>Spermatophyta</taxon>
        <taxon>Magnoliopsida</taxon>
        <taxon>eudicotyledons</taxon>
        <taxon>Gunneridae</taxon>
        <taxon>Pentapetalae</taxon>
        <taxon>rosids</taxon>
        <taxon>Vitales</taxon>
        <taxon>Vitaceae</taxon>
        <taxon>Viteae</taxon>
        <taxon>Vitis</taxon>
    </lineage>
</organism>
<feature type="transmembrane region" description="Helical" evidence="1">
    <location>
        <begin position="299"/>
        <end position="318"/>
    </location>
</feature>
<keyword evidence="1" id="KW-1133">Transmembrane helix</keyword>
<gene>
    <name evidence="3" type="ORF">VITISV_029910</name>
</gene>
<reference evidence="3" key="1">
    <citation type="journal article" date="2007" name="PLoS ONE">
        <title>The first genome sequence of an elite grapevine cultivar (Pinot noir Vitis vinifera L.): coping with a highly heterozygous genome.</title>
        <authorList>
            <person name="Velasco R."/>
            <person name="Zharkikh A."/>
            <person name="Troggio M."/>
            <person name="Cartwright D.A."/>
            <person name="Cestaro A."/>
            <person name="Pruss D."/>
            <person name="Pindo M."/>
            <person name="FitzGerald L.M."/>
            <person name="Vezzulli S."/>
            <person name="Reid J."/>
            <person name="Malacarne G."/>
            <person name="Iliev D."/>
            <person name="Coppola G."/>
            <person name="Wardell B."/>
            <person name="Micheletti D."/>
            <person name="Macalma T."/>
            <person name="Facci M."/>
            <person name="Mitchell J.T."/>
            <person name="Perazzolli M."/>
            <person name="Eldredge G."/>
            <person name="Gatto P."/>
            <person name="Oyzerski R."/>
            <person name="Moretto M."/>
            <person name="Gutin N."/>
            <person name="Stefanini M."/>
            <person name="Chen Y."/>
            <person name="Segala C."/>
            <person name="Davenport C."/>
            <person name="Dematte L."/>
            <person name="Mraz A."/>
            <person name="Battilana J."/>
            <person name="Stormo K."/>
            <person name="Costa F."/>
            <person name="Tao Q."/>
            <person name="Si-Ammour A."/>
            <person name="Harkins T."/>
            <person name="Lackey A."/>
            <person name="Perbost C."/>
            <person name="Taillon B."/>
            <person name="Stella A."/>
            <person name="Solovyev V."/>
            <person name="Fawcett J.A."/>
            <person name="Sterck L."/>
            <person name="Vandepoele K."/>
            <person name="Grando S.M."/>
            <person name="Toppo S."/>
            <person name="Moser C."/>
            <person name="Lanchbury J."/>
            <person name="Bogden R."/>
            <person name="Skolnick M."/>
            <person name="Sgaramella V."/>
            <person name="Bhatnagar S.K."/>
            <person name="Fontana P."/>
            <person name="Gutin A."/>
            <person name="Van de Peer Y."/>
            <person name="Salamini F."/>
            <person name="Viola R."/>
        </authorList>
    </citation>
    <scope>NUCLEOTIDE SEQUENCE</scope>
</reference>
<dbReference type="PANTHER" id="PTHR33645">
    <property type="entry name" value="AMINOPEPTIDASE (DUF3754)"/>
    <property type="match status" value="1"/>
</dbReference>
<feature type="domain" description="Retrotransposon Copia-like N-terminal" evidence="2">
    <location>
        <begin position="19"/>
        <end position="65"/>
    </location>
</feature>
<dbReference type="EMBL" id="AM469918">
    <property type="protein sequence ID" value="CAN68269.1"/>
    <property type="molecule type" value="Genomic_DNA"/>
</dbReference>
<dbReference type="PANTHER" id="PTHR33645:SF11">
    <property type="entry name" value="AMINOPEPTIDASE (DUF3754)"/>
    <property type="match status" value="1"/>
</dbReference>
<dbReference type="InterPro" id="IPR022227">
    <property type="entry name" value="DUF3754"/>
</dbReference>
<dbReference type="Pfam" id="PF12576">
    <property type="entry name" value="DUF3754"/>
    <property type="match status" value="2"/>
</dbReference>
<evidence type="ECO:0000256" key="1">
    <source>
        <dbReference type="SAM" id="Phobius"/>
    </source>
</evidence>
<evidence type="ECO:0000313" key="3">
    <source>
        <dbReference type="EMBL" id="CAN68269.1"/>
    </source>
</evidence>
<accession>A5BSY0</accession>
<feature type="transmembrane region" description="Helical" evidence="1">
    <location>
        <begin position="324"/>
        <end position="343"/>
    </location>
</feature>
<dbReference type="Pfam" id="PF14244">
    <property type="entry name" value="Retrotran_gag_3"/>
    <property type="match status" value="1"/>
</dbReference>
<dbReference type="AlphaFoldDB" id="A5BSY0"/>
<protein>
    <recommendedName>
        <fullName evidence="2">Retrotransposon Copia-like N-terminal domain-containing protein</fullName>
    </recommendedName>
</protein>
<name>A5BSY0_VITVI</name>
<dbReference type="ExpressionAtlas" id="A5BSY0">
    <property type="expression patterns" value="baseline and differential"/>
</dbReference>
<evidence type="ECO:0000259" key="2">
    <source>
        <dbReference type="Pfam" id="PF14244"/>
    </source>
</evidence>
<dbReference type="InterPro" id="IPR029472">
    <property type="entry name" value="Copia-like_N"/>
</dbReference>
<dbReference type="OrthoDB" id="2020015at2759"/>
<proteinExistence type="predicted"/>
<sequence>MVEETSARILSNQLKTATHFDNLTLQITTEKLNGHNCLEWSQLAKLFLKSRGKMGYLCGTIEVPKLSDPSFESWDAENSIIMSWLLNSMQLEIGKPFLSLSLAKEVWDAVSQTYSKKGDSGWIYELKTMIHDKKQKDLSVTTYYNITLKVLWQELDLYQHIEMESAADATRLLEMIEWDQIFGFFGWIKSTIGSAYQRKGLLFSKNSRLNTLELRLYTNTDWVGSITDRRSTTSVRNLAGKITIQEPTFDRIIVVYRRACTAAKPERGIYVKHFKNIPMADMEIVLPEKKNPGLTPMDWVKFIASAVVGLVAVVGSLDMPKADLWVIIAILSTLIGYCAKTYFTFQANMAAYQNLITQSMYDKQLDSGKGTLLHLCDDVIQQEVKEVIISFFILMEQGKATRQDLDSRCEELIKEEFGEDCNFDVDDAVQKLEKLGIVARTHGGSMNAFSRAMYHFPRSPYHRGQPRHPKLARNALALCLGAKSACSGMDPREPWGWRQRHVSWRPVGIKEDRSERDEFLKFCKRVEYTIRAWYILQFEDMMQLYSLFDPVHGAEKLEQQTLSPEEVDTLELNFLAYLFQMMDKSNFRLTTDDEVEIALSGQYRLNLPIIVDESKLDKRLLRRYFAKHPYENLPHFVDKYIIFRRGIGIDKMTGYFINAKVNTIIVRFFGSLFRWTGISRCFYGKSSSQCKKEQENPIQISTEAEQDGLSVERIHIENMKLSISNLMNKITIQEPTFDRIIVVYRRISKKEKLKRGIYVRHFKNIPMADMEIVLPEKKNPGLTPIDWVKFLVTAVIGLVTVISSLSMSKVDIRVIFAILSTLIGYCAKTYLSFQKNLNEYQNLITRSMYDKQLDSGRGTLLHLCDDVIQQEIKEVIISFFILMEQGKATKQDLDLHCEELIKEKFGETCNFDIDDAVQKLQKLGIISQLLAKRMLLWKLQTYLRKIPRYRISTY</sequence>
<keyword evidence="1" id="KW-0472">Membrane</keyword>
<keyword evidence="1" id="KW-0812">Transmembrane</keyword>